<dbReference type="STRING" id="320787.CA2015_2976"/>
<evidence type="ECO:0000256" key="7">
    <source>
        <dbReference type="SAM" id="Phobius"/>
    </source>
</evidence>
<feature type="transmembrane region" description="Helical" evidence="7">
    <location>
        <begin position="162"/>
        <end position="181"/>
    </location>
</feature>
<organism evidence="10 11">
    <name type="scientific">Cyclobacterium amurskyense</name>
    <dbReference type="NCBI Taxonomy" id="320787"/>
    <lineage>
        <taxon>Bacteria</taxon>
        <taxon>Pseudomonadati</taxon>
        <taxon>Bacteroidota</taxon>
        <taxon>Cytophagia</taxon>
        <taxon>Cytophagales</taxon>
        <taxon>Cyclobacteriaceae</taxon>
        <taxon>Cyclobacterium</taxon>
    </lineage>
</organism>
<keyword evidence="6 7" id="KW-0472">Membrane</keyword>
<dbReference type="RefSeq" id="WP_048642604.1">
    <property type="nucleotide sequence ID" value="NZ_CP012040.1"/>
</dbReference>
<proteinExistence type="predicted"/>
<dbReference type="Gene3D" id="3.40.50.300">
    <property type="entry name" value="P-loop containing nucleotide triphosphate hydrolases"/>
    <property type="match status" value="1"/>
</dbReference>
<dbReference type="PROSITE" id="PS00675">
    <property type="entry name" value="SIGMA54_INTERACT_1"/>
    <property type="match status" value="1"/>
</dbReference>
<feature type="domain" description="ABC transmembrane type-1" evidence="9">
    <location>
        <begin position="29"/>
        <end position="306"/>
    </location>
</feature>
<evidence type="ECO:0000256" key="3">
    <source>
        <dbReference type="ARBA" id="ARBA00022741"/>
    </source>
</evidence>
<keyword evidence="3" id="KW-0547">Nucleotide-binding</keyword>
<dbReference type="Pfam" id="PF00005">
    <property type="entry name" value="ABC_tran"/>
    <property type="match status" value="1"/>
</dbReference>
<feature type="transmembrane region" description="Helical" evidence="7">
    <location>
        <begin position="275"/>
        <end position="294"/>
    </location>
</feature>
<dbReference type="SUPFAM" id="SSF90123">
    <property type="entry name" value="ABC transporter transmembrane region"/>
    <property type="match status" value="1"/>
</dbReference>
<dbReference type="InterPro" id="IPR011527">
    <property type="entry name" value="ABC1_TM_dom"/>
</dbReference>
<evidence type="ECO:0000256" key="1">
    <source>
        <dbReference type="ARBA" id="ARBA00004651"/>
    </source>
</evidence>
<dbReference type="KEGG" id="camu:CA2015_2976"/>
<dbReference type="InterPro" id="IPR025662">
    <property type="entry name" value="Sigma_54_int_dom_ATP-bd_1"/>
</dbReference>
<evidence type="ECO:0000256" key="6">
    <source>
        <dbReference type="ARBA" id="ARBA00023136"/>
    </source>
</evidence>
<dbReference type="PANTHER" id="PTHR43394">
    <property type="entry name" value="ATP-DEPENDENT PERMEASE MDL1, MITOCHONDRIAL"/>
    <property type="match status" value="1"/>
</dbReference>
<dbReference type="GO" id="GO:0005524">
    <property type="term" value="F:ATP binding"/>
    <property type="evidence" value="ECO:0007669"/>
    <property type="project" value="UniProtKB-KW"/>
</dbReference>
<dbReference type="InterPro" id="IPR003593">
    <property type="entry name" value="AAA+_ATPase"/>
</dbReference>
<dbReference type="OrthoDB" id="311344at2"/>
<reference evidence="10 11" key="1">
    <citation type="submission" date="2015-07" db="EMBL/GenBank/DDBJ databases">
        <authorList>
            <person name="Kim K.M."/>
        </authorList>
    </citation>
    <scope>NUCLEOTIDE SEQUENCE [LARGE SCALE GENOMIC DNA]</scope>
    <source>
        <strain evidence="10 11">KCTC 12363</strain>
    </source>
</reference>
<dbReference type="AlphaFoldDB" id="A0A0H4PD59"/>
<keyword evidence="2 7" id="KW-0812">Transmembrane</keyword>
<dbReference type="GO" id="GO:0016887">
    <property type="term" value="F:ATP hydrolysis activity"/>
    <property type="evidence" value="ECO:0007669"/>
    <property type="project" value="InterPro"/>
</dbReference>
<dbReference type="PANTHER" id="PTHR43394:SF4">
    <property type="entry name" value="TOXIN SECRETION ABC TRANSPORTER ATP-BINDING PROTEIN"/>
    <property type="match status" value="1"/>
</dbReference>
<keyword evidence="11" id="KW-1185">Reference proteome</keyword>
<dbReference type="Gene3D" id="1.20.1560.10">
    <property type="entry name" value="ABC transporter type 1, transmembrane domain"/>
    <property type="match status" value="1"/>
</dbReference>
<dbReference type="SMART" id="SM00382">
    <property type="entry name" value="AAA"/>
    <property type="match status" value="1"/>
</dbReference>
<evidence type="ECO:0000256" key="2">
    <source>
        <dbReference type="ARBA" id="ARBA00022692"/>
    </source>
</evidence>
<keyword evidence="4" id="KW-0067">ATP-binding</keyword>
<dbReference type="Pfam" id="PF00664">
    <property type="entry name" value="ABC_membrane"/>
    <property type="match status" value="1"/>
</dbReference>
<dbReference type="Proteomes" id="UP000036520">
    <property type="component" value="Chromosome"/>
</dbReference>
<evidence type="ECO:0000259" key="8">
    <source>
        <dbReference type="PROSITE" id="PS50893"/>
    </source>
</evidence>
<feature type="transmembrane region" description="Helical" evidence="7">
    <location>
        <begin position="61"/>
        <end position="80"/>
    </location>
</feature>
<dbReference type="InterPro" id="IPR003439">
    <property type="entry name" value="ABC_transporter-like_ATP-bd"/>
</dbReference>
<evidence type="ECO:0000259" key="9">
    <source>
        <dbReference type="PROSITE" id="PS50929"/>
    </source>
</evidence>
<dbReference type="GO" id="GO:0005886">
    <property type="term" value="C:plasma membrane"/>
    <property type="evidence" value="ECO:0007669"/>
    <property type="project" value="UniProtKB-SubCell"/>
</dbReference>
<dbReference type="SUPFAM" id="SSF52540">
    <property type="entry name" value="P-loop containing nucleoside triphosphate hydrolases"/>
    <property type="match status" value="1"/>
</dbReference>
<feature type="domain" description="ABC transporter" evidence="8">
    <location>
        <begin position="341"/>
        <end position="570"/>
    </location>
</feature>
<comment type="subcellular location">
    <subcellularLocation>
        <location evidence="1">Cell membrane</location>
        <topology evidence="1">Multi-pass membrane protein</topology>
    </subcellularLocation>
</comment>
<evidence type="ECO:0000313" key="10">
    <source>
        <dbReference type="EMBL" id="AKP52381.1"/>
    </source>
</evidence>
<evidence type="ECO:0000256" key="5">
    <source>
        <dbReference type="ARBA" id="ARBA00022989"/>
    </source>
</evidence>
<dbReference type="InterPro" id="IPR036640">
    <property type="entry name" value="ABC1_TM_sf"/>
</dbReference>
<dbReference type="InterPro" id="IPR039421">
    <property type="entry name" value="Type_1_exporter"/>
</dbReference>
<protein>
    <submittedName>
        <fullName evidence="10">HlyB/MsbA family ABC transporter</fullName>
    </submittedName>
</protein>
<dbReference type="GO" id="GO:0015421">
    <property type="term" value="F:ABC-type oligopeptide transporter activity"/>
    <property type="evidence" value="ECO:0007669"/>
    <property type="project" value="TreeGrafter"/>
</dbReference>
<gene>
    <name evidence="10" type="ORF">CA2015_2976</name>
</gene>
<name>A0A0H4PD59_9BACT</name>
<dbReference type="PROSITE" id="PS50929">
    <property type="entry name" value="ABC_TM1F"/>
    <property type="match status" value="1"/>
</dbReference>
<feature type="transmembrane region" description="Helical" evidence="7">
    <location>
        <begin position="27"/>
        <end position="49"/>
    </location>
</feature>
<feature type="transmembrane region" description="Helical" evidence="7">
    <location>
        <begin position="241"/>
        <end position="269"/>
    </location>
</feature>
<evidence type="ECO:0000313" key="11">
    <source>
        <dbReference type="Proteomes" id="UP000036520"/>
    </source>
</evidence>
<dbReference type="EMBL" id="CP012040">
    <property type="protein sequence ID" value="AKP52381.1"/>
    <property type="molecule type" value="Genomic_DNA"/>
</dbReference>
<sequence>MDESLINTPLKRFFSLLKSEKREIYAIYFYAVLNGLVSLSLPLGIQAILNFILGGRLTTSWVILVIIVALGVIFGGYLQVSQLYLSEKLQQRVFSKSAIEFAYRLPRLKMESLRGEYAPELVNRFFDTINLQKGLSKLLIDFSTASLQVFFGLILLAIYHPFFIIFSLVLILTIYLIFRFTSPKGMKTSLKESSAKYEIAYWLEEIARTLETFKLSGYSPLPFNRVDQLVKKYVTFRNSHFAVLIFQFKVLIAFKVLIVVILLVAGSLLLMNNEISIGQFVAAEIIIVLIINSVEKIILSLETVYDTLTATEKLGLIMDMDLERASGKVNALNEEISGLSYVFKNVTYNSRDNAAPILNQIDLEIRGGEKIIITGESGAGKSTLLQIMAGLIEDFQGNVIVNKLPIDTLSLEKLRSLIGDSLSRQSVFHGTIRENITVGNEGVSESMLREVLEVVGLNEYIYKLKDDLETTLLPEGKNLSNAQISKIILARSLCFSPKLLLLEEELNYLNKEESDRVFDFIFSGPWTMVMVSTQDSILQRADKIVAMKSGEIAFKGDYLSYKNYSKQNKR</sequence>
<dbReference type="PROSITE" id="PS50893">
    <property type="entry name" value="ABC_TRANSPORTER_2"/>
    <property type="match status" value="1"/>
</dbReference>
<dbReference type="InterPro" id="IPR027417">
    <property type="entry name" value="P-loop_NTPase"/>
</dbReference>
<accession>A0A0H4PD59</accession>
<keyword evidence="5 7" id="KW-1133">Transmembrane helix</keyword>
<evidence type="ECO:0000256" key="4">
    <source>
        <dbReference type="ARBA" id="ARBA00022840"/>
    </source>
</evidence>